<proteinExistence type="inferred from homology"/>
<comment type="similarity">
    <text evidence="8">Belongs to the dethiobiotin synthetase family.</text>
</comment>
<comment type="cofactor">
    <cofactor evidence="8">
        <name>Mg(2+)</name>
        <dbReference type="ChEBI" id="CHEBI:18420"/>
    </cofactor>
</comment>
<dbReference type="NCBIfam" id="TIGR00347">
    <property type="entry name" value="bioD"/>
    <property type="match status" value="1"/>
</dbReference>
<dbReference type="HAMAP" id="MF_00336">
    <property type="entry name" value="BioD"/>
    <property type="match status" value="1"/>
</dbReference>
<feature type="binding site" evidence="8">
    <location>
        <begin position="113"/>
        <end position="116"/>
    </location>
    <ligand>
        <name>ATP</name>
        <dbReference type="ChEBI" id="CHEBI:30616"/>
    </ligand>
</feature>
<protein>
    <recommendedName>
        <fullName evidence="8">ATP-dependent dethiobiotin synthetase BioD</fullName>
        <ecNumber evidence="8">6.3.3.3</ecNumber>
    </recommendedName>
    <alternativeName>
        <fullName evidence="8">DTB synthetase</fullName>
        <shortName evidence="8">DTBS</shortName>
    </alternativeName>
    <alternativeName>
        <fullName evidence="8">Dethiobiotin synthase</fullName>
    </alternativeName>
</protein>
<comment type="caution">
    <text evidence="8">Lacks conserved residue(s) required for the propagation of feature annotation.</text>
</comment>
<dbReference type="GO" id="GO:0042803">
    <property type="term" value="F:protein homodimerization activity"/>
    <property type="evidence" value="ECO:0007669"/>
    <property type="project" value="UniProtKB-ARBA"/>
</dbReference>
<evidence type="ECO:0000256" key="6">
    <source>
        <dbReference type="ARBA" id="ARBA00022840"/>
    </source>
</evidence>
<dbReference type="EMBL" id="LN681225">
    <property type="protein sequence ID" value="CEK10719.1"/>
    <property type="molecule type" value="Genomic_DNA"/>
</dbReference>
<dbReference type="Proteomes" id="UP000032803">
    <property type="component" value="Chromosome I"/>
</dbReference>
<dbReference type="KEGG" id="lha:LHA_1679"/>
<evidence type="ECO:0000256" key="1">
    <source>
        <dbReference type="ARBA" id="ARBA00022490"/>
    </source>
</evidence>
<comment type="catalytic activity">
    <reaction evidence="8">
        <text>(7R,8S)-7,8-diammoniononanoate + CO2 + ATP = (4R,5S)-dethiobiotin + ADP + phosphate + 3 H(+)</text>
        <dbReference type="Rhea" id="RHEA:15805"/>
        <dbReference type="ChEBI" id="CHEBI:15378"/>
        <dbReference type="ChEBI" id="CHEBI:16526"/>
        <dbReference type="ChEBI" id="CHEBI:30616"/>
        <dbReference type="ChEBI" id="CHEBI:43474"/>
        <dbReference type="ChEBI" id="CHEBI:149469"/>
        <dbReference type="ChEBI" id="CHEBI:149473"/>
        <dbReference type="ChEBI" id="CHEBI:456216"/>
        <dbReference type="EC" id="6.3.3.3"/>
    </reaction>
</comment>
<dbReference type="SUPFAM" id="SSF52540">
    <property type="entry name" value="P-loop containing nucleoside triphosphate hydrolases"/>
    <property type="match status" value="1"/>
</dbReference>
<evidence type="ECO:0000313" key="10">
    <source>
        <dbReference type="Proteomes" id="UP000032803"/>
    </source>
</evidence>
<dbReference type="GO" id="GO:0005829">
    <property type="term" value="C:cytosol"/>
    <property type="evidence" value="ECO:0007669"/>
    <property type="project" value="TreeGrafter"/>
</dbReference>
<organism evidence="9 10">
    <name type="scientific">Legionella hackeliae</name>
    <dbReference type="NCBI Taxonomy" id="449"/>
    <lineage>
        <taxon>Bacteria</taxon>
        <taxon>Pseudomonadati</taxon>
        <taxon>Pseudomonadota</taxon>
        <taxon>Gammaproteobacteria</taxon>
        <taxon>Legionellales</taxon>
        <taxon>Legionellaceae</taxon>
        <taxon>Legionella</taxon>
    </lineage>
</organism>
<dbReference type="GO" id="GO:0005524">
    <property type="term" value="F:ATP binding"/>
    <property type="evidence" value="ECO:0007669"/>
    <property type="project" value="UniProtKB-UniRule"/>
</dbReference>
<comment type="function">
    <text evidence="8">Catalyzes a mechanistically unusual reaction, the ATP-dependent insertion of CO2 between the N7 and N8 nitrogen atoms of 7,8-diaminopelargonic acid (DAPA, also called 7,8-diammoniononanoate) to form a ureido ring.</text>
</comment>
<keyword evidence="4 8" id="KW-0547">Nucleotide-binding</keyword>
<dbReference type="PIRSF" id="PIRSF006755">
    <property type="entry name" value="DTB_synth"/>
    <property type="match status" value="1"/>
</dbReference>
<keyword evidence="3 8" id="KW-0479">Metal-binding</keyword>
<gene>
    <name evidence="8 9" type="primary">bioD</name>
    <name evidence="9" type="ORF">LHA_1679</name>
</gene>
<dbReference type="FunFam" id="3.40.50.300:FF:000292">
    <property type="entry name" value="ATP-dependent dethiobiotin synthetase BioD"/>
    <property type="match status" value="1"/>
</dbReference>
<name>A0A0A8UVD2_LEGHA</name>
<feature type="binding site" evidence="8">
    <location>
        <begin position="12"/>
        <end position="17"/>
    </location>
    <ligand>
        <name>ATP</name>
        <dbReference type="ChEBI" id="CHEBI:30616"/>
    </ligand>
</feature>
<dbReference type="GO" id="GO:0000287">
    <property type="term" value="F:magnesium ion binding"/>
    <property type="evidence" value="ECO:0007669"/>
    <property type="project" value="UniProtKB-UniRule"/>
</dbReference>
<comment type="pathway">
    <text evidence="8">Cofactor biosynthesis; biotin biosynthesis; biotin from 7,8-diaminononanoate: step 1/2.</text>
</comment>
<feature type="binding site" evidence="8">
    <location>
        <position position="53"/>
    </location>
    <ligand>
        <name>ATP</name>
        <dbReference type="ChEBI" id="CHEBI:30616"/>
    </ligand>
</feature>
<sequence length="216" mass="24446">MRYFFITGTDTDCGKTYVTCQLIDYFKQFGKTLAVKPVASGCIDNNGQLLSEDVLHLEKHNRTLEYPINRWRFRAPISPHLAAKKEGQQLLVHDIARFCSQEHYQKFDYLLIEGAGGLLVPLNDDETWLDFLKLTQFPVILVVGMKLGCLNHALLTSLVLQSNKIPFCGWIANCLDRNMLALSDNIATLSEKIPVPLLATVPFQGKLIAHRLSEWV</sequence>
<dbReference type="AlphaFoldDB" id="A0A0A8UVD2"/>
<dbReference type="PANTHER" id="PTHR43210">
    <property type="entry name" value="DETHIOBIOTIN SYNTHETASE"/>
    <property type="match status" value="1"/>
</dbReference>
<dbReference type="GO" id="GO:0009102">
    <property type="term" value="P:biotin biosynthetic process"/>
    <property type="evidence" value="ECO:0007669"/>
    <property type="project" value="UniProtKB-UniRule"/>
</dbReference>
<dbReference type="GO" id="GO:0004141">
    <property type="term" value="F:dethiobiotin synthase activity"/>
    <property type="evidence" value="ECO:0007669"/>
    <property type="project" value="UniProtKB-UniRule"/>
</dbReference>
<dbReference type="STRING" id="449.LHA_1679"/>
<dbReference type="RefSeq" id="WP_045106049.1">
    <property type="nucleotide sequence ID" value="NZ_LN681225.1"/>
</dbReference>
<feature type="active site" evidence="8">
    <location>
        <position position="36"/>
    </location>
</feature>
<evidence type="ECO:0000256" key="8">
    <source>
        <dbReference type="HAMAP-Rule" id="MF_00336"/>
    </source>
</evidence>
<dbReference type="Gene3D" id="3.40.50.300">
    <property type="entry name" value="P-loop containing nucleotide triphosphate hydrolases"/>
    <property type="match status" value="1"/>
</dbReference>
<keyword evidence="5 8" id="KW-0093">Biotin biosynthesis</keyword>
<feature type="binding site" evidence="8">
    <location>
        <begin position="173"/>
        <end position="174"/>
    </location>
    <ligand>
        <name>ATP</name>
        <dbReference type="ChEBI" id="CHEBI:30616"/>
    </ligand>
</feature>
<feature type="binding site" evidence="8">
    <location>
        <position position="204"/>
    </location>
    <ligand>
        <name>ATP</name>
        <dbReference type="ChEBI" id="CHEBI:30616"/>
    </ligand>
</feature>
<evidence type="ECO:0000256" key="4">
    <source>
        <dbReference type="ARBA" id="ARBA00022741"/>
    </source>
</evidence>
<dbReference type="Pfam" id="PF13500">
    <property type="entry name" value="AAA_26"/>
    <property type="match status" value="1"/>
</dbReference>
<dbReference type="PANTHER" id="PTHR43210:SF5">
    <property type="entry name" value="DETHIOBIOTIN SYNTHETASE"/>
    <property type="match status" value="1"/>
</dbReference>
<feature type="binding site" evidence="8">
    <location>
        <position position="113"/>
    </location>
    <ligand>
        <name>Mg(2+)</name>
        <dbReference type="ChEBI" id="CHEBI:18420"/>
    </ligand>
</feature>
<keyword evidence="10" id="KW-1185">Reference proteome</keyword>
<dbReference type="EC" id="6.3.3.3" evidence="8"/>
<dbReference type="CDD" id="cd03109">
    <property type="entry name" value="DTBS"/>
    <property type="match status" value="1"/>
</dbReference>
<evidence type="ECO:0000256" key="7">
    <source>
        <dbReference type="ARBA" id="ARBA00022842"/>
    </source>
</evidence>
<keyword evidence="6 8" id="KW-0067">ATP-binding</keyword>
<comment type="subcellular location">
    <subcellularLocation>
        <location evidence="8">Cytoplasm</location>
    </subcellularLocation>
</comment>
<comment type="subunit">
    <text evidence="8">Homodimer.</text>
</comment>
<keyword evidence="7 8" id="KW-0460">Magnesium</keyword>
<accession>A0A0A8UVD2</accession>
<dbReference type="HOGENOM" id="CLU_072551_0_0_6"/>
<reference evidence="10" key="1">
    <citation type="submission" date="2014-09" db="EMBL/GenBank/DDBJ databases">
        <authorList>
            <person name="Gomez-Valero L."/>
        </authorList>
    </citation>
    <scope>NUCLEOTIDE SEQUENCE [LARGE SCALE GENOMIC DNA]</scope>
    <source>
        <strain evidence="10">ATCC35250</strain>
    </source>
</reference>
<keyword evidence="2 8" id="KW-0436">Ligase</keyword>
<keyword evidence="1 8" id="KW-0963">Cytoplasm</keyword>
<dbReference type="UniPathway" id="UPA00078">
    <property type="reaction ID" value="UER00161"/>
</dbReference>
<feature type="binding site" evidence="8">
    <location>
        <position position="53"/>
    </location>
    <ligand>
        <name>Mg(2+)</name>
        <dbReference type="ChEBI" id="CHEBI:18420"/>
    </ligand>
</feature>
<feature type="binding site" evidence="8">
    <location>
        <position position="40"/>
    </location>
    <ligand>
        <name>substrate</name>
    </ligand>
</feature>
<dbReference type="PATRIC" id="fig|449.7.peg.1960"/>
<evidence type="ECO:0000256" key="5">
    <source>
        <dbReference type="ARBA" id="ARBA00022756"/>
    </source>
</evidence>
<feature type="binding site" evidence="8">
    <location>
        <position position="16"/>
    </location>
    <ligand>
        <name>Mg(2+)</name>
        <dbReference type="ChEBI" id="CHEBI:18420"/>
    </ligand>
</feature>
<evidence type="ECO:0000256" key="3">
    <source>
        <dbReference type="ARBA" id="ARBA00022723"/>
    </source>
</evidence>
<dbReference type="InterPro" id="IPR027417">
    <property type="entry name" value="P-loop_NTPase"/>
</dbReference>
<evidence type="ECO:0000313" key="9">
    <source>
        <dbReference type="EMBL" id="CEK10719.1"/>
    </source>
</evidence>
<evidence type="ECO:0000256" key="2">
    <source>
        <dbReference type="ARBA" id="ARBA00022598"/>
    </source>
</evidence>
<dbReference type="OrthoDB" id="9802097at2"/>
<dbReference type="InterPro" id="IPR004472">
    <property type="entry name" value="DTB_synth_BioD"/>
</dbReference>